<dbReference type="AlphaFoldDB" id="A0A5C6PS32"/>
<evidence type="ECO:0008006" key="3">
    <source>
        <dbReference type="Google" id="ProtNLM"/>
    </source>
</evidence>
<proteinExistence type="predicted"/>
<accession>A0A5C6PS32</accession>
<dbReference type="PANTHER" id="PTHR47510:SF3">
    <property type="entry name" value="ENDO_EXONUCLEASE_PHOSPHATASE DOMAIN-CONTAINING PROTEIN"/>
    <property type="match status" value="1"/>
</dbReference>
<comment type="caution">
    <text evidence="1">The sequence shown here is derived from an EMBL/GenBank/DDBJ whole genome shotgun (WGS) entry which is preliminary data.</text>
</comment>
<dbReference type="EMBL" id="RHFK02000001">
    <property type="protein sequence ID" value="TWW81729.1"/>
    <property type="molecule type" value="Genomic_DNA"/>
</dbReference>
<reference evidence="1 2" key="1">
    <citation type="submission" date="2019-04" db="EMBL/GenBank/DDBJ databases">
        <title>Chromosome genome assembly for Takifugu flavidus.</title>
        <authorList>
            <person name="Xiao S."/>
        </authorList>
    </citation>
    <scope>NUCLEOTIDE SEQUENCE [LARGE SCALE GENOMIC DNA]</scope>
    <source>
        <strain evidence="1">HTHZ2018</strain>
        <tissue evidence="1">Muscle</tissue>
    </source>
</reference>
<keyword evidence="2" id="KW-1185">Reference proteome</keyword>
<protein>
    <recommendedName>
        <fullName evidence="3">Reverse transcriptase domain-containing protein</fullName>
    </recommendedName>
</protein>
<gene>
    <name evidence="1" type="ORF">D4764_01G0015440</name>
</gene>
<name>A0A5C6PS32_9TELE</name>
<dbReference type="Proteomes" id="UP000324091">
    <property type="component" value="Chromosome 1"/>
</dbReference>
<sequence>MKAFERLVLTHLKDITGPLLDSLQFAYRGKRILFVDFSLAFNTIILEILHSKLYQLTVSASTCQWITNFLTDRRQQDLKWDSTIDTINKKVQQRESNLLQELLIQFYTAIIQSVLCSSITV</sequence>
<organism evidence="1 2">
    <name type="scientific">Takifugu flavidus</name>
    <name type="common">sansaifugu</name>
    <dbReference type="NCBI Taxonomy" id="433684"/>
    <lineage>
        <taxon>Eukaryota</taxon>
        <taxon>Metazoa</taxon>
        <taxon>Chordata</taxon>
        <taxon>Craniata</taxon>
        <taxon>Vertebrata</taxon>
        <taxon>Euteleostomi</taxon>
        <taxon>Actinopterygii</taxon>
        <taxon>Neopterygii</taxon>
        <taxon>Teleostei</taxon>
        <taxon>Neoteleostei</taxon>
        <taxon>Acanthomorphata</taxon>
        <taxon>Eupercaria</taxon>
        <taxon>Tetraodontiformes</taxon>
        <taxon>Tetradontoidea</taxon>
        <taxon>Tetraodontidae</taxon>
        <taxon>Takifugu</taxon>
    </lineage>
</organism>
<evidence type="ECO:0000313" key="1">
    <source>
        <dbReference type="EMBL" id="TWW81729.1"/>
    </source>
</evidence>
<evidence type="ECO:0000313" key="2">
    <source>
        <dbReference type="Proteomes" id="UP000324091"/>
    </source>
</evidence>
<dbReference type="PANTHER" id="PTHR47510">
    <property type="entry name" value="REVERSE TRANSCRIPTASE DOMAIN-CONTAINING PROTEIN"/>
    <property type="match status" value="1"/>
</dbReference>